<dbReference type="InterPro" id="IPR003340">
    <property type="entry name" value="B3_DNA-bd"/>
</dbReference>
<dbReference type="GO" id="GO:0005634">
    <property type="term" value="C:nucleus"/>
    <property type="evidence" value="ECO:0007669"/>
    <property type="project" value="UniProtKB-SubCell"/>
</dbReference>
<keyword evidence="3" id="KW-0238">DNA-binding</keyword>
<gene>
    <name evidence="7" type="ORF">TSUD_102660</name>
</gene>
<sequence>MAGNQQYVSIKNRGGFLTAYIVDEHELEEEIFVIDRENRCLKVQYNGSITHPPIVKNWDKMQNHFTINGNKLILMTYIGNSRFLIDILSQPFSPTKLSSFHTFKYFENDPVSFNVTLTPYLASGSHLTLTKEFANYIRTSGFGNLRLYGRQGDEIACSMLIRNYTKKKATKIDEGWKDFIFINGYVAGDVLNFKFVNQDRNNVMRVFKV</sequence>
<evidence type="ECO:0000256" key="4">
    <source>
        <dbReference type="ARBA" id="ARBA00023163"/>
    </source>
</evidence>
<evidence type="ECO:0000256" key="3">
    <source>
        <dbReference type="ARBA" id="ARBA00023125"/>
    </source>
</evidence>
<proteinExistence type="predicted"/>
<dbReference type="Proteomes" id="UP000242715">
    <property type="component" value="Unassembled WGS sequence"/>
</dbReference>
<evidence type="ECO:0000313" key="8">
    <source>
        <dbReference type="Proteomes" id="UP000242715"/>
    </source>
</evidence>
<dbReference type="Gene3D" id="2.40.330.10">
    <property type="entry name" value="DNA-binding pseudobarrel domain"/>
    <property type="match status" value="1"/>
</dbReference>
<evidence type="ECO:0000256" key="5">
    <source>
        <dbReference type="ARBA" id="ARBA00023242"/>
    </source>
</evidence>
<accession>A0A2Z6NMK1</accession>
<dbReference type="InterPro" id="IPR015300">
    <property type="entry name" value="DNA-bd_pseudobarrel_sf"/>
</dbReference>
<evidence type="ECO:0000256" key="1">
    <source>
        <dbReference type="ARBA" id="ARBA00004123"/>
    </source>
</evidence>
<comment type="subcellular location">
    <subcellularLocation>
        <location evidence="1">Nucleus</location>
    </subcellularLocation>
</comment>
<dbReference type="PROSITE" id="PS50863">
    <property type="entry name" value="B3"/>
    <property type="match status" value="1"/>
</dbReference>
<evidence type="ECO:0000259" key="6">
    <source>
        <dbReference type="PROSITE" id="PS50863"/>
    </source>
</evidence>
<dbReference type="AlphaFoldDB" id="A0A2Z6NMK1"/>
<name>A0A2Z6NMK1_TRISU</name>
<feature type="domain" description="TF-B3" evidence="6">
    <location>
        <begin position="112"/>
        <end position="209"/>
    </location>
</feature>
<evidence type="ECO:0000256" key="2">
    <source>
        <dbReference type="ARBA" id="ARBA00023015"/>
    </source>
</evidence>
<keyword evidence="5" id="KW-0539">Nucleus</keyword>
<keyword evidence="8" id="KW-1185">Reference proteome</keyword>
<protein>
    <recommendedName>
        <fullName evidence="6">TF-B3 domain-containing protein</fullName>
    </recommendedName>
</protein>
<reference evidence="8" key="1">
    <citation type="journal article" date="2017" name="Front. Plant Sci.">
        <title>Climate Clever Clovers: New Paradigm to Reduce the Environmental Footprint of Ruminants by Breeding Low Methanogenic Forages Utilizing Haplotype Variation.</title>
        <authorList>
            <person name="Kaur P."/>
            <person name="Appels R."/>
            <person name="Bayer P.E."/>
            <person name="Keeble-Gagnere G."/>
            <person name="Wang J."/>
            <person name="Hirakawa H."/>
            <person name="Shirasawa K."/>
            <person name="Vercoe P."/>
            <person name="Stefanova K."/>
            <person name="Durmic Z."/>
            <person name="Nichols P."/>
            <person name="Revell C."/>
            <person name="Isobe S.N."/>
            <person name="Edwards D."/>
            <person name="Erskine W."/>
        </authorList>
    </citation>
    <scope>NUCLEOTIDE SEQUENCE [LARGE SCALE GENOMIC DNA]</scope>
    <source>
        <strain evidence="8">cv. Daliak</strain>
    </source>
</reference>
<dbReference type="OrthoDB" id="1429973at2759"/>
<dbReference type="EMBL" id="DF973687">
    <property type="protein sequence ID" value="GAU37750.1"/>
    <property type="molecule type" value="Genomic_DNA"/>
</dbReference>
<keyword evidence="4" id="KW-0804">Transcription</keyword>
<keyword evidence="2" id="KW-0805">Transcription regulation</keyword>
<dbReference type="GO" id="GO:0003677">
    <property type="term" value="F:DNA binding"/>
    <property type="evidence" value="ECO:0007669"/>
    <property type="project" value="UniProtKB-KW"/>
</dbReference>
<organism evidence="7 8">
    <name type="scientific">Trifolium subterraneum</name>
    <name type="common">Subterranean clover</name>
    <dbReference type="NCBI Taxonomy" id="3900"/>
    <lineage>
        <taxon>Eukaryota</taxon>
        <taxon>Viridiplantae</taxon>
        <taxon>Streptophyta</taxon>
        <taxon>Embryophyta</taxon>
        <taxon>Tracheophyta</taxon>
        <taxon>Spermatophyta</taxon>
        <taxon>Magnoliopsida</taxon>
        <taxon>eudicotyledons</taxon>
        <taxon>Gunneridae</taxon>
        <taxon>Pentapetalae</taxon>
        <taxon>rosids</taxon>
        <taxon>fabids</taxon>
        <taxon>Fabales</taxon>
        <taxon>Fabaceae</taxon>
        <taxon>Papilionoideae</taxon>
        <taxon>50 kb inversion clade</taxon>
        <taxon>NPAAA clade</taxon>
        <taxon>Hologalegina</taxon>
        <taxon>IRL clade</taxon>
        <taxon>Trifolieae</taxon>
        <taxon>Trifolium</taxon>
    </lineage>
</organism>
<evidence type="ECO:0000313" key="7">
    <source>
        <dbReference type="EMBL" id="GAU37750.1"/>
    </source>
</evidence>
<dbReference type="SUPFAM" id="SSF101936">
    <property type="entry name" value="DNA-binding pseudobarrel domain"/>
    <property type="match status" value="1"/>
</dbReference>